<evidence type="ECO:0000256" key="1">
    <source>
        <dbReference type="SAM" id="SignalP"/>
    </source>
</evidence>
<dbReference type="Gene3D" id="2.60.120.200">
    <property type="match status" value="1"/>
</dbReference>
<protein>
    <submittedName>
        <fullName evidence="2">Uncharacterized protein</fullName>
    </submittedName>
</protein>
<dbReference type="EMBL" id="CP159279">
    <property type="protein sequence ID" value="XCH09548.1"/>
    <property type="molecule type" value="Genomic_DNA"/>
</dbReference>
<feature type="signal peptide" evidence="1">
    <location>
        <begin position="1"/>
        <end position="30"/>
    </location>
</feature>
<keyword evidence="1" id="KW-0732">Signal</keyword>
<dbReference type="RefSeq" id="WP_353710340.1">
    <property type="nucleotide sequence ID" value="NZ_CP159279.1"/>
</dbReference>
<dbReference type="SUPFAM" id="SSF49899">
    <property type="entry name" value="Concanavalin A-like lectins/glucanases"/>
    <property type="match status" value="1"/>
</dbReference>
<dbReference type="InterPro" id="IPR013320">
    <property type="entry name" value="ConA-like_dom_sf"/>
</dbReference>
<dbReference type="AlphaFoldDB" id="A0AAU8ELL0"/>
<organism evidence="2">
    <name type="scientific">Arthrobacter sp. K5</name>
    <dbReference type="NCBI Taxonomy" id="2839623"/>
    <lineage>
        <taxon>Bacteria</taxon>
        <taxon>Bacillati</taxon>
        <taxon>Actinomycetota</taxon>
        <taxon>Actinomycetes</taxon>
        <taxon>Micrococcales</taxon>
        <taxon>Micrococcaceae</taxon>
        <taxon>Arthrobacter</taxon>
    </lineage>
</organism>
<accession>A0AAU8ELL0</accession>
<proteinExistence type="predicted"/>
<evidence type="ECO:0000313" key="2">
    <source>
        <dbReference type="EMBL" id="XCH09548.1"/>
    </source>
</evidence>
<reference evidence="2" key="1">
    <citation type="submission" date="2024-06" db="EMBL/GenBank/DDBJ databases">
        <title>Biodegradation of dimethachlon by Arthrobacter sp. K5: mechanistic insights and ecological implications.</title>
        <authorList>
            <person name="Hu S."/>
            <person name="Lu P."/>
        </authorList>
    </citation>
    <scope>NUCLEOTIDE SEQUENCE</scope>
    <source>
        <strain evidence="2">K5</strain>
    </source>
</reference>
<gene>
    <name evidence="2" type="ORF">ABRP34_11820</name>
</gene>
<feature type="chain" id="PRO_5043425901" evidence="1">
    <location>
        <begin position="31"/>
        <end position="244"/>
    </location>
</feature>
<sequence length="244" mass="25514">MSKLKKLGTVGAIGVLMTGGLILGSSPANAVTCSNSKTLPTNSLTGTTVTATSFEAGSFSPFVATTAGTGTATVSTSQRVSGTCSAKLHVTSDSGSLAKLSLSLGSAVKRANADGWFNITRAGLTGNDVPYLRFFTNGTRIADIYRYNSNGQLWLRVTAPNGTFSYTKLKSSTIPLSTWHRAQMEVTANGSASTIKVWFDGALEFSSSAVNLGVSSLTHVQLGAEHSRQMGDEYIDNVIVKKSP</sequence>
<name>A0AAU8ELL0_9MICC</name>